<organism evidence="1 2">
    <name type="scientific">Pleurodeles waltl</name>
    <name type="common">Iberian ribbed newt</name>
    <dbReference type="NCBI Taxonomy" id="8319"/>
    <lineage>
        <taxon>Eukaryota</taxon>
        <taxon>Metazoa</taxon>
        <taxon>Chordata</taxon>
        <taxon>Craniata</taxon>
        <taxon>Vertebrata</taxon>
        <taxon>Euteleostomi</taxon>
        <taxon>Amphibia</taxon>
        <taxon>Batrachia</taxon>
        <taxon>Caudata</taxon>
        <taxon>Salamandroidea</taxon>
        <taxon>Salamandridae</taxon>
        <taxon>Pleurodelinae</taxon>
        <taxon>Pleurodeles</taxon>
    </lineage>
</organism>
<protein>
    <submittedName>
        <fullName evidence="1">Uncharacterized protein</fullName>
    </submittedName>
</protein>
<dbReference type="Proteomes" id="UP001066276">
    <property type="component" value="Chromosome 1_1"/>
</dbReference>
<reference evidence="1" key="1">
    <citation type="journal article" date="2022" name="bioRxiv">
        <title>Sequencing and chromosome-scale assembly of the giantPleurodeles waltlgenome.</title>
        <authorList>
            <person name="Brown T."/>
            <person name="Elewa A."/>
            <person name="Iarovenko S."/>
            <person name="Subramanian E."/>
            <person name="Araus A.J."/>
            <person name="Petzold A."/>
            <person name="Susuki M."/>
            <person name="Suzuki K.-i.T."/>
            <person name="Hayashi T."/>
            <person name="Toyoda A."/>
            <person name="Oliveira C."/>
            <person name="Osipova E."/>
            <person name="Leigh N.D."/>
            <person name="Simon A."/>
            <person name="Yun M.H."/>
        </authorList>
    </citation>
    <scope>NUCLEOTIDE SEQUENCE</scope>
    <source>
        <strain evidence="1">20211129_DDA</strain>
        <tissue evidence="1">Liver</tissue>
    </source>
</reference>
<keyword evidence="2" id="KW-1185">Reference proteome</keyword>
<dbReference type="EMBL" id="JANPWB010000001">
    <property type="protein sequence ID" value="KAJ1215162.1"/>
    <property type="molecule type" value="Genomic_DNA"/>
</dbReference>
<proteinExistence type="predicted"/>
<name>A0AAV7WR70_PLEWA</name>
<evidence type="ECO:0000313" key="2">
    <source>
        <dbReference type="Proteomes" id="UP001066276"/>
    </source>
</evidence>
<dbReference type="AlphaFoldDB" id="A0AAV7WR70"/>
<evidence type="ECO:0000313" key="1">
    <source>
        <dbReference type="EMBL" id="KAJ1215162.1"/>
    </source>
</evidence>
<gene>
    <name evidence="1" type="ORF">NDU88_002771</name>
</gene>
<sequence>MPAMASKRRMQCSGCFAPDCSAAVLLGQMRLAPAAYDGPLGAYGLQPLQYGVIPPRRPNRCLGILQGAEKSRNHDVELVFTEDDESCNNLHHTFNQGL</sequence>
<accession>A0AAV7WR70</accession>
<comment type="caution">
    <text evidence="1">The sequence shown here is derived from an EMBL/GenBank/DDBJ whole genome shotgun (WGS) entry which is preliminary data.</text>
</comment>